<proteinExistence type="inferred from homology"/>
<evidence type="ECO:0000256" key="3">
    <source>
        <dbReference type="ARBA" id="ARBA00022884"/>
    </source>
</evidence>
<evidence type="ECO:0000256" key="4">
    <source>
        <dbReference type="ARBA" id="ARBA00022980"/>
    </source>
</evidence>
<dbReference type="InterPro" id="IPR005484">
    <property type="entry name" value="Ribosomal_uL18_bac/plant/anim"/>
</dbReference>
<dbReference type="InterPro" id="IPR057268">
    <property type="entry name" value="Ribosomal_L18"/>
</dbReference>
<evidence type="ECO:0000313" key="8">
    <source>
        <dbReference type="EMBL" id="NNF05142.1"/>
    </source>
</evidence>
<reference evidence="8 9" key="1">
    <citation type="submission" date="2020-03" db="EMBL/GenBank/DDBJ databases">
        <title>Metabolic flexibility allows generalist bacteria to become dominant in a frequently disturbed ecosystem.</title>
        <authorList>
            <person name="Chen Y.-J."/>
            <person name="Leung P.M."/>
            <person name="Bay S.K."/>
            <person name="Hugenholtz P."/>
            <person name="Kessler A.J."/>
            <person name="Shelley G."/>
            <person name="Waite D.W."/>
            <person name="Cook P.L."/>
            <person name="Greening C."/>
        </authorList>
    </citation>
    <scope>NUCLEOTIDE SEQUENCE [LARGE SCALE GENOMIC DNA]</scope>
    <source>
        <strain evidence="8">SS_bin_28</strain>
    </source>
</reference>
<sequence>MSKIAVKRREGRIRRHRRVRKKIVGTTERPRLCVKRSLKHMSAQIVDDTTMKTLVSVTSVSKELQGKLGDKSKIEASKMLGVLVAEKAKAAGISQVAFDRGGFVYHGRIKALADGAREGGLEF</sequence>
<dbReference type="AlphaFoldDB" id="A0A7Y2E677"/>
<evidence type="ECO:0000256" key="7">
    <source>
        <dbReference type="HAMAP-Rule" id="MF_01337"/>
    </source>
</evidence>
<dbReference type="Pfam" id="PF00861">
    <property type="entry name" value="Ribosomal_L18p"/>
    <property type="match status" value="1"/>
</dbReference>
<comment type="subunit">
    <text evidence="7">Part of the 50S ribosomal subunit; part of the 5S rRNA/L5/L18/L25 subcomplex. Contacts the 5S and 23S rRNAs.</text>
</comment>
<organism evidence="8 9">
    <name type="scientific">Eiseniibacteriota bacterium</name>
    <dbReference type="NCBI Taxonomy" id="2212470"/>
    <lineage>
        <taxon>Bacteria</taxon>
        <taxon>Candidatus Eiseniibacteriota</taxon>
    </lineage>
</organism>
<dbReference type="Proteomes" id="UP000547674">
    <property type="component" value="Unassembled WGS sequence"/>
</dbReference>
<dbReference type="GO" id="GO:0008097">
    <property type="term" value="F:5S rRNA binding"/>
    <property type="evidence" value="ECO:0007669"/>
    <property type="project" value="TreeGrafter"/>
</dbReference>
<dbReference type="EMBL" id="JABDJR010000003">
    <property type="protein sequence ID" value="NNF05142.1"/>
    <property type="molecule type" value="Genomic_DNA"/>
</dbReference>
<name>A0A7Y2E677_UNCEI</name>
<dbReference type="PANTHER" id="PTHR12899">
    <property type="entry name" value="39S RIBOSOMAL PROTEIN L18, MITOCHONDRIAL"/>
    <property type="match status" value="1"/>
</dbReference>
<keyword evidence="3 7" id="KW-0694">RNA-binding</keyword>
<dbReference type="GO" id="GO:0003735">
    <property type="term" value="F:structural constituent of ribosome"/>
    <property type="evidence" value="ECO:0007669"/>
    <property type="project" value="InterPro"/>
</dbReference>
<dbReference type="CDD" id="cd00432">
    <property type="entry name" value="Ribosomal_L18_L5e"/>
    <property type="match status" value="1"/>
</dbReference>
<evidence type="ECO:0000256" key="6">
    <source>
        <dbReference type="ARBA" id="ARBA00035197"/>
    </source>
</evidence>
<accession>A0A7Y2E677</accession>
<dbReference type="InterPro" id="IPR004389">
    <property type="entry name" value="Ribosomal_uL18_bac-type"/>
</dbReference>
<comment type="function">
    <text evidence="7">This is one of the proteins that bind and probably mediate the attachment of the 5S RNA into the large ribosomal subunit, where it forms part of the central protuberance.</text>
</comment>
<evidence type="ECO:0000256" key="1">
    <source>
        <dbReference type="ARBA" id="ARBA00007116"/>
    </source>
</evidence>
<keyword evidence="4 7" id="KW-0689">Ribosomal protein</keyword>
<dbReference type="Gene3D" id="3.30.420.100">
    <property type="match status" value="1"/>
</dbReference>
<dbReference type="FunFam" id="3.30.420.100:FF:000001">
    <property type="entry name" value="50S ribosomal protein L18"/>
    <property type="match status" value="1"/>
</dbReference>
<evidence type="ECO:0000313" key="9">
    <source>
        <dbReference type="Proteomes" id="UP000547674"/>
    </source>
</evidence>
<dbReference type="GO" id="GO:0022625">
    <property type="term" value="C:cytosolic large ribosomal subunit"/>
    <property type="evidence" value="ECO:0007669"/>
    <property type="project" value="TreeGrafter"/>
</dbReference>
<gene>
    <name evidence="7" type="primary">rplR</name>
    <name evidence="8" type="ORF">HKN21_00140</name>
</gene>
<dbReference type="PANTHER" id="PTHR12899:SF3">
    <property type="entry name" value="LARGE RIBOSOMAL SUBUNIT PROTEIN UL18M"/>
    <property type="match status" value="1"/>
</dbReference>
<comment type="caution">
    <text evidence="8">The sequence shown here is derived from an EMBL/GenBank/DDBJ whole genome shotgun (WGS) entry which is preliminary data.</text>
</comment>
<protein>
    <recommendedName>
        <fullName evidence="6 7">Large ribosomal subunit protein uL18</fullName>
    </recommendedName>
</protein>
<keyword evidence="2 7" id="KW-0699">rRNA-binding</keyword>
<comment type="similarity">
    <text evidence="1 7">Belongs to the universal ribosomal protein uL18 family.</text>
</comment>
<dbReference type="NCBIfam" id="TIGR00060">
    <property type="entry name" value="L18_bact"/>
    <property type="match status" value="1"/>
</dbReference>
<dbReference type="SUPFAM" id="SSF53137">
    <property type="entry name" value="Translational machinery components"/>
    <property type="match status" value="1"/>
</dbReference>
<dbReference type="HAMAP" id="MF_01337_B">
    <property type="entry name" value="Ribosomal_uL18_B"/>
    <property type="match status" value="1"/>
</dbReference>
<evidence type="ECO:0000256" key="2">
    <source>
        <dbReference type="ARBA" id="ARBA00022730"/>
    </source>
</evidence>
<evidence type="ECO:0000256" key="5">
    <source>
        <dbReference type="ARBA" id="ARBA00023274"/>
    </source>
</evidence>
<keyword evidence="5 7" id="KW-0687">Ribonucleoprotein</keyword>
<dbReference type="GO" id="GO:0006412">
    <property type="term" value="P:translation"/>
    <property type="evidence" value="ECO:0007669"/>
    <property type="project" value="UniProtKB-UniRule"/>
</dbReference>